<dbReference type="CDD" id="cd03257">
    <property type="entry name" value="ABC_NikE_OppD_transporters"/>
    <property type="match status" value="1"/>
</dbReference>
<dbReference type="Gene3D" id="3.40.50.300">
    <property type="entry name" value="P-loop containing nucleotide triphosphate hydrolases"/>
    <property type="match status" value="1"/>
</dbReference>
<comment type="subcellular location">
    <subcellularLocation>
        <location evidence="1">Cell membrane</location>
        <topology evidence="1">Peripheral membrane protein</topology>
    </subcellularLocation>
</comment>
<protein>
    <submittedName>
        <fullName evidence="9">Glutathione import ATP-binding protein GsiA</fullName>
        <ecNumber evidence="9">3.6.3.-</ecNumber>
    </submittedName>
</protein>
<sequence>MSVILEVNNLRVTDSRDQDEIIHDISFSVAKNSCLGIVGESGSGKSMITRALLGITNPWLKHQGKAVFKTSGEAIDLLRQNEDTLREIRGKQIAMILQDAMSAFDPITRIGDQMAETFVENKGLTKKQSMNLAKEALAVMNIREPDQVIKKYSHQLSGGMLQRCMIATALAMEPELIIADEPTTALDSINQGQVVEEFLIIRQKIGTALIFISHDLGVVKHLSDQLLVMKDGVAVEYGDAVDIFKNPRHAYTRYLIDTRLELTHAFQRAMKKGDHHG</sequence>
<dbReference type="InterPro" id="IPR003593">
    <property type="entry name" value="AAA+_ATPase"/>
</dbReference>
<dbReference type="GO" id="GO:0016887">
    <property type="term" value="F:ATP hydrolysis activity"/>
    <property type="evidence" value="ECO:0007669"/>
    <property type="project" value="InterPro"/>
</dbReference>
<evidence type="ECO:0000256" key="5">
    <source>
        <dbReference type="ARBA" id="ARBA00022741"/>
    </source>
</evidence>
<dbReference type="InterPro" id="IPR027417">
    <property type="entry name" value="P-loop_NTPase"/>
</dbReference>
<feature type="domain" description="ABC transporter" evidence="8">
    <location>
        <begin position="5"/>
        <end position="256"/>
    </location>
</feature>
<evidence type="ECO:0000256" key="3">
    <source>
        <dbReference type="ARBA" id="ARBA00022448"/>
    </source>
</evidence>
<dbReference type="InterPro" id="IPR003439">
    <property type="entry name" value="ABC_transporter-like_ATP-bd"/>
</dbReference>
<dbReference type="GO" id="GO:0005886">
    <property type="term" value="C:plasma membrane"/>
    <property type="evidence" value="ECO:0007669"/>
    <property type="project" value="UniProtKB-SubCell"/>
</dbReference>
<reference evidence="9 10" key="1">
    <citation type="submission" date="2015-09" db="EMBL/GenBank/DDBJ databases">
        <title>Genome sequence of Acetobacterium wieringae DSM 1911.</title>
        <authorList>
            <person name="Poehlein A."/>
            <person name="Bengelsdorf F.R."/>
            <person name="Schiel-Bengelsdorf B."/>
            <person name="Duerre P."/>
            <person name="Daniel R."/>
        </authorList>
    </citation>
    <scope>NUCLEOTIDE SEQUENCE [LARGE SCALE GENOMIC DNA]</scope>
    <source>
        <strain evidence="9 10">DSM 1911</strain>
    </source>
</reference>
<evidence type="ECO:0000259" key="8">
    <source>
        <dbReference type="PROSITE" id="PS50893"/>
    </source>
</evidence>
<evidence type="ECO:0000313" key="9">
    <source>
        <dbReference type="EMBL" id="OFV71182.1"/>
    </source>
</evidence>
<dbReference type="GO" id="GO:0005524">
    <property type="term" value="F:ATP binding"/>
    <property type="evidence" value="ECO:0007669"/>
    <property type="project" value="UniProtKB-KW"/>
</dbReference>
<organism evidence="9 10">
    <name type="scientific">Acetobacterium wieringae</name>
    <dbReference type="NCBI Taxonomy" id="52694"/>
    <lineage>
        <taxon>Bacteria</taxon>
        <taxon>Bacillati</taxon>
        <taxon>Bacillota</taxon>
        <taxon>Clostridia</taxon>
        <taxon>Eubacteriales</taxon>
        <taxon>Eubacteriaceae</taxon>
        <taxon>Acetobacterium</taxon>
    </lineage>
</organism>
<keyword evidence="4" id="KW-1003">Cell membrane</keyword>
<accession>A0A1F2PK42</accession>
<dbReference type="AlphaFoldDB" id="A0A1F2PK42"/>
<dbReference type="PANTHER" id="PTHR43297:SF2">
    <property type="entry name" value="DIPEPTIDE TRANSPORT ATP-BINDING PROTEIN DPPD"/>
    <property type="match status" value="1"/>
</dbReference>
<dbReference type="STRING" id="52694.ACWI_12990"/>
<proteinExistence type="inferred from homology"/>
<dbReference type="InterPro" id="IPR050388">
    <property type="entry name" value="ABC_Ni/Peptide_Import"/>
</dbReference>
<dbReference type="OrthoDB" id="9809450at2"/>
<dbReference type="PANTHER" id="PTHR43297">
    <property type="entry name" value="OLIGOPEPTIDE TRANSPORT ATP-BINDING PROTEIN APPD"/>
    <property type="match status" value="1"/>
</dbReference>
<evidence type="ECO:0000256" key="4">
    <source>
        <dbReference type="ARBA" id="ARBA00022475"/>
    </source>
</evidence>
<evidence type="ECO:0000256" key="7">
    <source>
        <dbReference type="ARBA" id="ARBA00023136"/>
    </source>
</evidence>
<keyword evidence="5" id="KW-0547">Nucleotide-binding</keyword>
<evidence type="ECO:0000256" key="1">
    <source>
        <dbReference type="ARBA" id="ARBA00004202"/>
    </source>
</evidence>
<dbReference type="EC" id="3.6.3.-" evidence="9"/>
<dbReference type="Pfam" id="PF00005">
    <property type="entry name" value="ABC_tran"/>
    <property type="match status" value="1"/>
</dbReference>
<dbReference type="SMART" id="SM00382">
    <property type="entry name" value="AAA"/>
    <property type="match status" value="1"/>
</dbReference>
<evidence type="ECO:0000313" key="10">
    <source>
        <dbReference type="Proteomes" id="UP000176244"/>
    </source>
</evidence>
<comment type="caution">
    <text evidence="9">The sequence shown here is derived from an EMBL/GenBank/DDBJ whole genome shotgun (WGS) entry which is preliminary data.</text>
</comment>
<dbReference type="SUPFAM" id="SSF52540">
    <property type="entry name" value="P-loop containing nucleoside triphosphate hydrolases"/>
    <property type="match status" value="1"/>
</dbReference>
<dbReference type="RefSeq" id="WP_070370630.1">
    <property type="nucleotide sequence ID" value="NZ_CP097897.1"/>
</dbReference>
<keyword evidence="9" id="KW-0378">Hydrolase</keyword>
<evidence type="ECO:0000256" key="2">
    <source>
        <dbReference type="ARBA" id="ARBA00005417"/>
    </source>
</evidence>
<dbReference type="EMBL" id="LKEU01000026">
    <property type="protein sequence ID" value="OFV71182.1"/>
    <property type="molecule type" value="Genomic_DNA"/>
</dbReference>
<keyword evidence="7" id="KW-0472">Membrane</keyword>
<gene>
    <name evidence="9" type="primary">gsiA</name>
    <name evidence="9" type="ORF">ACWI_12990</name>
</gene>
<comment type="similarity">
    <text evidence="2">Belongs to the ABC transporter superfamily.</text>
</comment>
<keyword evidence="6 9" id="KW-0067">ATP-binding</keyword>
<keyword evidence="3" id="KW-0813">Transport</keyword>
<name>A0A1F2PK42_9FIRM</name>
<dbReference type="Proteomes" id="UP000176244">
    <property type="component" value="Unassembled WGS sequence"/>
</dbReference>
<dbReference type="PROSITE" id="PS50893">
    <property type="entry name" value="ABC_TRANSPORTER_2"/>
    <property type="match status" value="1"/>
</dbReference>
<evidence type="ECO:0000256" key="6">
    <source>
        <dbReference type="ARBA" id="ARBA00022840"/>
    </source>
</evidence>